<dbReference type="InterPro" id="IPR038556">
    <property type="entry name" value="TAC_Gp13-like_sf"/>
</dbReference>
<name>A0A7X0L3F4_9ACTN</name>
<accession>A0A7X0L3F4</accession>
<dbReference type="EMBL" id="JACHMQ010000001">
    <property type="protein sequence ID" value="MBB6400517.1"/>
    <property type="molecule type" value="Genomic_DNA"/>
</dbReference>
<keyword evidence="2" id="KW-1185">Reference proteome</keyword>
<evidence type="ECO:0000313" key="2">
    <source>
        <dbReference type="Proteomes" id="UP000546324"/>
    </source>
</evidence>
<reference evidence="1 2" key="1">
    <citation type="submission" date="2020-08" db="EMBL/GenBank/DDBJ databases">
        <title>Sequencing the genomes of 1000 actinobacteria strains.</title>
        <authorList>
            <person name="Klenk H.-P."/>
        </authorList>
    </citation>
    <scope>NUCLEOTIDE SEQUENCE [LARGE SCALE GENOMIC DNA]</scope>
    <source>
        <strain evidence="1 2">DSM 43675</strain>
    </source>
</reference>
<dbReference type="AlphaFoldDB" id="A0A7X0L3F4"/>
<sequence length="125" mass="12952">MAVLGNADVLAAIAATPSIATDEVECPELGGSVLVREMSGTVRNRLEAAFAAISEGNDGGAMDKVMTALISACVVDASGRPFITGDMAGRLVKNHPRAAFRIRDAVVKLSGTSEDDVKELEESFG</sequence>
<protein>
    <submittedName>
        <fullName evidence="1">Uncharacterized protein</fullName>
    </submittedName>
</protein>
<comment type="caution">
    <text evidence="1">The sequence shown here is derived from an EMBL/GenBank/DDBJ whole genome shotgun (WGS) entry which is preliminary data.</text>
</comment>
<dbReference type="RefSeq" id="WP_185033108.1">
    <property type="nucleotide sequence ID" value="NZ_JACHMQ010000001.1"/>
</dbReference>
<organism evidence="1 2">
    <name type="scientific">Actinomadura coerulea</name>
    <dbReference type="NCBI Taxonomy" id="46159"/>
    <lineage>
        <taxon>Bacteria</taxon>
        <taxon>Bacillati</taxon>
        <taxon>Actinomycetota</taxon>
        <taxon>Actinomycetes</taxon>
        <taxon>Streptosporangiales</taxon>
        <taxon>Thermomonosporaceae</taxon>
        <taxon>Actinomadura</taxon>
    </lineage>
</organism>
<dbReference type="Gene3D" id="3.30.2220.20">
    <property type="entry name" value="Phage tail assembly chaperone gp13-like"/>
    <property type="match status" value="1"/>
</dbReference>
<evidence type="ECO:0000313" key="1">
    <source>
        <dbReference type="EMBL" id="MBB6400517.1"/>
    </source>
</evidence>
<gene>
    <name evidence="1" type="ORF">BKA00_007431</name>
</gene>
<proteinExistence type="predicted"/>
<dbReference type="Proteomes" id="UP000546324">
    <property type="component" value="Unassembled WGS sequence"/>
</dbReference>